<dbReference type="EMBL" id="SGBD01000003">
    <property type="protein sequence ID" value="RZD14280.1"/>
    <property type="molecule type" value="Genomic_DNA"/>
</dbReference>
<evidence type="ECO:0000313" key="2">
    <source>
        <dbReference type="Proteomes" id="UP000320813"/>
    </source>
</evidence>
<sequence>MAKAKALIIILSGADSPVKVKLGLNVAWRTKNSGAFEDVKVIFFGPGEDFIAKTDDKEILEAYNQVLANNIMPQACVAIAEGYGIAPILTDKKIELVHAGQAIAGFMADGYQPLTF</sequence>
<gene>
    <name evidence="1" type="ORF">EVJ47_06315</name>
</gene>
<dbReference type="InterPro" id="IPR027396">
    <property type="entry name" value="DsrEFH-like"/>
</dbReference>
<dbReference type="Gene3D" id="3.40.1260.10">
    <property type="entry name" value="DsrEFH-like"/>
    <property type="match status" value="1"/>
</dbReference>
<proteinExistence type="predicted"/>
<organism evidence="1 2">
    <name type="scientific">Candidatus Acidulodesulfobacterium ferriphilum</name>
    <dbReference type="NCBI Taxonomy" id="2597223"/>
    <lineage>
        <taxon>Bacteria</taxon>
        <taxon>Deltaproteobacteria</taxon>
        <taxon>Candidatus Acidulodesulfobacterales</taxon>
        <taxon>Candidatus Acidulodesulfobacterium</taxon>
    </lineage>
</organism>
<evidence type="ECO:0000313" key="1">
    <source>
        <dbReference type="EMBL" id="RZD14280.1"/>
    </source>
</evidence>
<dbReference type="SUPFAM" id="SSF75169">
    <property type="entry name" value="DsrEFH-like"/>
    <property type="match status" value="1"/>
</dbReference>
<protein>
    <submittedName>
        <fullName evidence="1">Uncharacterized protein</fullName>
    </submittedName>
</protein>
<accession>A0A519BAG8</accession>
<reference evidence="1 2" key="1">
    <citation type="submission" date="2019-01" db="EMBL/GenBank/DDBJ databases">
        <title>Insights into ecological role of a new deltaproteobacterial order Candidatus Sinidesulfobacterales (Sva0485) by metagenomics and metatranscriptomics.</title>
        <authorList>
            <person name="Tan S."/>
            <person name="Liu J."/>
            <person name="Fang Y."/>
            <person name="Hedlund B.P."/>
            <person name="Lian Z.H."/>
            <person name="Huang L.Y."/>
            <person name="Li J.T."/>
            <person name="Huang L.N."/>
            <person name="Li W.J."/>
            <person name="Jiang H.C."/>
            <person name="Dong H.L."/>
            <person name="Shu W.S."/>
        </authorList>
    </citation>
    <scope>NUCLEOTIDE SEQUENCE [LARGE SCALE GENOMIC DNA]</scope>
    <source>
        <strain evidence="1">AP3</strain>
    </source>
</reference>
<dbReference type="Proteomes" id="UP000320813">
    <property type="component" value="Unassembled WGS sequence"/>
</dbReference>
<dbReference type="AlphaFoldDB" id="A0A519BAG8"/>
<comment type="caution">
    <text evidence="1">The sequence shown here is derived from an EMBL/GenBank/DDBJ whole genome shotgun (WGS) entry which is preliminary data.</text>
</comment>
<name>A0A519BAG8_9DELT</name>